<evidence type="ECO:0000259" key="5">
    <source>
        <dbReference type="PROSITE" id="PS50977"/>
    </source>
</evidence>
<dbReference type="Pfam" id="PF16859">
    <property type="entry name" value="TetR_C_11"/>
    <property type="match status" value="1"/>
</dbReference>
<evidence type="ECO:0000256" key="4">
    <source>
        <dbReference type="PROSITE-ProRule" id="PRU00335"/>
    </source>
</evidence>
<dbReference type="Gene3D" id="1.10.357.10">
    <property type="entry name" value="Tetracycline Repressor, domain 2"/>
    <property type="match status" value="1"/>
</dbReference>
<dbReference type="Pfam" id="PF00440">
    <property type="entry name" value="TetR_N"/>
    <property type="match status" value="1"/>
</dbReference>
<dbReference type="PANTHER" id="PTHR30055:SF148">
    <property type="entry name" value="TETR-FAMILY TRANSCRIPTIONAL REGULATOR"/>
    <property type="match status" value="1"/>
</dbReference>
<dbReference type="AlphaFoldDB" id="A0AB39ME89"/>
<accession>A0AB39ME89</accession>
<dbReference type="Gene3D" id="1.10.10.60">
    <property type="entry name" value="Homeodomain-like"/>
    <property type="match status" value="1"/>
</dbReference>
<dbReference type="InterPro" id="IPR036271">
    <property type="entry name" value="Tet_transcr_reg_TetR-rel_C_sf"/>
</dbReference>
<proteinExistence type="predicted"/>
<dbReference type="InterPro" id="IPR009057">
    <property type="entry name" value="Homeodomain-like_sf"/>
</dbReference>
<evidence type="ECO:0000256" key="2">
    <source>
        <dbReference type="ARBA" id="ARBA00023125"/>
    </source>
</evidence>
<feature type="DNA-binding region" description="H-T-H motif" evidence="4">
    <location>
        <begin position="34"/>
        <end position="53"/>
    </location>
</feature>
<dbReference type="PANTHER" id="PTHR30055">
    <property type="entry name" value="HTH-TYPE TRANSCRIPTIONAL REGULATOR RUTR"/>
    <property type="match status" value="1"/>
</dbReference>
<keyword evidence="1" id="KW-0805">Transcription regulation</keyword>
<name>A0AB39ME89_9ACTN</name>
<dbReference type="GO" id="GO:0000976">
    <property type="term" value="F:transcription cis-regulatory region binding"/>
    <property type="evidence" value="ECO:0007669"/>
    <property type="project" value="TreeGrafter"/>
</dbReference>
<feature type="domain" description="HTH tetR-type" evidence="5">
    <location>
        <begin position="11"/>
        <end position="71"/>
    </location>
</feature>
<keyword evidence="3" id="KW-0804">Transcription</keyword>
<gene>
    <name evidence="6" type="ORF">AB5J58_33545</name>
</gene>
<dbReference type="GO" id="GO:0003700">
    <property type="term" value="F:DNA-binding transcription factor activity"/>
    <property type="evidence" value="ECO:0007669"/>
    <property type="project" value="TreeGrafter"/>
</dbReference>
<dbReference type="InterPro" id="IPR011075">
    <property type="entry name" value="TetR_C"/>
</dbReference>
<dbReference type="InterPro" id="IPR001647">
    <property type="entry name" value="HTH_TetR"/>
</dbReference>
<sequence>MAAEQTRRRGAALEADILDAVWEELAEVGYARLTMEGVAARARTGKQVLYRRWPNRAELVKAALPHRTGSIVDRVPDTGELRADLLTLLRLMAVRQREIGPDVIRGLLAEAPDLDPRVFGIMHDILLTVLRRAVERGEIPTADLPRRVVTVPAQLLRYEMVVSRDPIEDSAIVEIVDEVYLPLLAGHGGRGGQGGQGGHG</sequence>
<dbReference type="RefSeq" id="WP_369190242.1">
    <property type="nucleotide sequence ID" value="NZ_CP163431.1"/>
</dbReference>
<protein>
    <submittedName>
        <fullName evidence="6">TetR/AcrR family transcriptional regulator</fullName>
    </submittedName>
</protein>
<evidence type="ECO:0000256" key="3">
    <source>
        <dbReference type="ARBA" id="ARBA00023163"/>
    </source>
</evidence>
<dbReference type="PROSITE" id="PS50977">
    <property type="entry name" value="HTH_TETR_2"/>
    <property type="match status" value="1"/>
</dbReference>
<dbReference type="SUPFAM" id="SSF48498">
    <property type="entry name" value="Tetracyclin repressor-like, C-terminal domain"/>
    <property type="match status" value="1"/>
</dbReference>
<keyword evidence="2 4" id="KW-0238">DNA-binding</keyword>
<evidence type="ECO:0000256" key="1">
    <source>
        <dbReference type="ARBA" id="ARBA00023015"/>
    </source>
</evidence>
<dbReference type="EMBL" id="CP163431">
    <property type="protein sequence ID" value="XDQ04771.1"/>
    <property type="molecule type" value="Genomic_DNA"/>
</dbReference>
<dbReference type="SUPFAM" id="SSF46689">
    <property type="entry name" value="Homeodomain-like"/>
    <property type="match status" value="1"/>
</dbReference>
<organism evidence="6">
    <name type="scientific">Streptomyces sp. R08</name>
    <dbReference type="NCBI Taxonomy" id="3238624"/>
    <lineage>
        <taxon>Bacteria</taxon>
        <taxon>Bacillati</taxon>
        <taxon>Actinomycetota</taxon>
        <taxon>Actinomycetes</taxon>
        <taxon>Kitasatosporales</taxon>
        <taxon>Streptomycetaceae</taxon>
        <taxon>Streptomyces</taxon>
    </lineage>
</organism>
<evidence type="ECO:0000313" key="6">
    <source>
        <dbReference type="EMBL" id="XDQ04771.1"/>
    </source>
</evidence>
<reference evidence="6" key="1">
    <citation type="submission" date="2024-07" db="EMBL/GenBank/DDBJ databases">
        <authorList>
            <person name="Yu S.T."/>
        </authorList>
    </citation>
    <scope>NUCLEOTIDE SEQUENCE</scope>
    <source>
        <strain evidence="6">R08</strain>
    </source>
</reference>
<dbReference type="InterPro" id="IPR050109">
    <property type="entry name" value="HTH-type_TetR-like_transc_reg"/>
</dbReference>